<gene>
    <name evidence="1" type="ORF">ILEXP_LOCUS9420</name>
</gene>
<protein>
    <submittedName>
        <fullName evidence="1">Uncharacterized protein</fullName>
    </submittedName>
</protein>
<name>A0ABC8RE20_9AQUA</name>
<sequence length="88" mass="8789">MELAKNVGDGVFGGLHLVSGLHIVRGPAVVFEDDGLHIVCSPTGAIGLHIVCGLAGPTGVVEDSVSGLSGILGVDRVANGDVSLFLLT</sequence>
<evidence type="ECO:0000313" key="1">
    <source>
        <dbReference type="EMBL" id="CAK9141795.1"/>
    </source>
</evidence>
<evidence type="ECO:0000313" key="2">
    <source>
        <dbReference type="Proteomes" id="UP001642360"/>
    </source>
</evidence>
<dbReference type="Proteomes" id="UP001642360">
    <property type="component" value="Unassembled WGS sequence"/>
</dbReference>
<proteinExistence type="predicted"/>
<reference evidence="1 2" key="1">
    <citation type="submission" date="2024-02" db="EMBL/GenBank/DDBJ databases">
        <authorList>
            <person name="Vignale AGUSTIN F."/>
            <person name="Sosa J E."/>
            <person name="Modenutti C."/>
        </authorList>
    </citation>
    <scope>NUCLEOTIDE SEQUENCE [LARGE SCALE GENOMIC DNA]</scope>
</reference>
<organism evidence="1 2">
    <name type="scientific">Ilex paraguariensis</name>
    <name type="common">yerba mate</name>
    <dbReference type="NCBI Taxonomy" id="185542"/>
    <lineage>
        <taxon>Eukaryota</taxon>
        <taxon>Viridiplantae</taxon>
        <taxon>Streptophyta</taxon>
        <taxon>Embryophyta</taxon>
        <taxon>Tracheophyta</taxon>
        <taxon>Spermatophyta</taxon>
        <taxon>Magnoliopsida</taxon>
        <taxon>eudicotyledons</taxon>
        <taxon>Gunneridae</taxon>
        <taxon>Pentapetalae</taxon>
        <taxon>asterids</taxon>
        <taxon>campanulids</taxon>
        <taxon>Aquifoliales</taxon>
        <taxon>Aquifoliaceae</taxon>
        <taxon>Ilex</taxon>
    </lineage>
</organism>
<dbReference type="AlphaFoldDB" id="A0ABC8RE20"/>
<dbReference type="EMBL" id="CAUOFW020001174">
    <property type="protein sequence ID" value="CAK9141795.1"/>
    <property type="molecule type" value="Genomic_DNA"/>
</dbReference>
<accession>A0ABC8RE20</accession>
<keyword evidence="2" id="KW-1185">Reference proteome</keyword>
<comment type="caution">
    <text evidence="1">The sequence shown here is derived from an EMBL/GenBank/DDBJ whole genome shotgun (WGS) entry which is preliminary data.</text>
</comment>